<gene>
    <name evidence="2" type="primary">garA</name>
    <name evidence="2" type="ORF">PDESU_00644</name>
</gene>
<dbReference type="PROSITE" id="PS50006">
    <property type="entry name" value="FHA_DOMAIN"/>
    <property type="match status" value="1"/>
</dbReference>
<organism evidence="2 3">
    <name type="scientific">Pontiella desulfatans</name>
    <dbReference type="NCBI Taxonomy" id="2750659"/>
    <lineage>
        <taxon>Bacteria</taxon>
        <taxon>Pseudomonadati</taxon>
        <taxon>Kiritimatiellota</taxon>
        <taxon>Kiritimatiellia</taxon>
        <taxon>Kiritimatiellales</taxon>
        <taxon>Pontiellaceae</taxon>
        <taxon>Pontiella</taxon>
    </lineage>
</organism>
<dbReference type="SUPFAM" id="SSF49879">
    <property type="entry name" value="SMAD/FHA domain"/>
    <property type="match status" value="1"/>
</dbReference>
<evidence type="ECO:0000313" key="3">
    <source>
        <dbReference type="Proteomes" id="UP000366872"/>
    </source>
</evidence>
<dbReference type="InterPro" id="IPR000253">
    <property type="entry name" value="FHA_dom"/>
</dbReference>
<accession>A0A6C2TX56</accession>
<dbReference type="Proteomes" id="UP000366872">
    <property type="component" value="Unassembled WGS sequence"/>
</dbReference>
<feature type="domain" description="FHA" evidence="1">
    <location>
        <begin position="76"/>
        <end position="125"/>
    </location>
</feature>
<keyword evidence="3" id="KW-1185">Reference proteome</keyword>
<dbReference type="EMBL" id="CAAHFG010000001">
    <property type="protein sequence ID" value="VGO12094.1"/>
    <property type="molecule type" value="Genomic_DNA"/>
</dbReference>
<dbReference type="InterPro" id="IPR008984">
    <property type="entry name" value="SMAD_FHA_dom_sf"/>
</dbReference>
<dbReference type="AlphaFoldDB" id="A0A6C2TX56"/>
<dbReference type="Gene3D" id="2.60.200.20">
    <property type="match status" value="1"/>
</dbReference>
<evidence type="ECO:0000259" key="1">
    <source>
        <dbReference type="PROSITE" id="PS50006"/>
    </source>
</evidence>
<evidence type="ECO:0000313" key="2">
    <source>
        <dbReference type="EMBL" id="VGO12094.1"/>
    </source>
</evidence>
<dbReference type="SMART" id="SM00240">
    <property type="entry name" value="FHA"/>
    <property type="match status" value="1"/>
</dbReference>
<name>A0A6C2TX56_PONDE</name>
<dbReference type="Pfam" id="PF00498">
    <property type="entry name" value="FHA"/>
    <property type="match status" value="1"/>
</dbReference>
<proteinExistence type="predicted"/>
<protein>
    <submittedName>
        <fullName evidence="2">Glycogen accumulation regulator GarA</fullName>
    </submittedName>
</protein>
<dbReference type="RefSeq" id="WP_136077792.1">
    <property type="nucleotide sequence ID" value="NZ_CAAHFG010000001.1"/>
</dbReference>
<sequence>MNADAQCRNLSDNQIIERLQDAAEAEDVFSATREWSLEKMRLSIHSRGDYFDRQGLVSFERDGNEALRVELSSMPATIGRGEKADCKLDFGGVSRLHCRLERVGNLVRICDAGSKNGTILNGKKIDFEDLCDGDELQLGSVLLRIRRA</sequence>
<dbReference type="CDD" id="cd00060">
    <property type="entry name" value="FHA"/>
    <property type="match status" value="1"/>
</dbReference>
<reference evidence="2 3" key="1">
    <citation type="submission" date="2019-04" db="EMBL/GenBank/DDBJ databases">
        <authorList>
            <person name="Van Vliet M D."/>
        </authorList>
    </citation>
    <scope>NUCLEOTIDE SEQUENCE [LARGE SCALE GENOMIC DNA]</scope>
    <source>
        <strain evidence="2 3">F1</strain>
    </source>
</reference>